<dbReference type="GO" id="GO:0004386">
    <property type="term" value="F:helicase activity"/>
    <property type="evidence" value="ECO:0007669"/>
    <property type="project" value="UniProtKB-KW"/>
</dbReference>
<feature type="domain" description="Helicase C-terminal" evidence="3">
    <location>
        <begin position="752"/>
        <end position="911"/>
    </location>
</feature>
<dbReference type="Gene3D" id="3.40.50.10810">
    <property type="entry name" value="Tandem AAA-ATPase domain"/>
    <property type="match status" value="1"/>
</dbReference>
<evidence type="ECO:0000259" key="2">
    <source>
        <dbReference type="PROSITE" id="PS51192"/>
    </source>
</evidence>
<name>A0ABW4LQ90_9BACI</name>
<dbReference type="InterPro" id="IPR001650">
    <property type="entry name" value="Helicase_C-like"/>
</dbReference>
<dbReference type="SUPFAM" id="SSF52540">
    <property type="entry name" value="P-loop containing nucleoside triphosphate hydrolases"/>
    <property type="match status" value="2"/>
</dbReference>
<accession>A0ABW4LQ90</accession>
<keyword evidence="1 4" id="KW-0378">Hydrolase</keyword>
<dbReference type="InterPro" id="IPR038718">
    <property type="entry name" value="SNF2-like_sf"/>
</dbReference>
<dbReference type="PROSITE" id="PS51192">
    <property type="entry name" value="HELICASE_ATP_BIND_1"/>
    <property type="match status" value="1"/>
</dbReference>
<dbReference type="PANTHER" id="PTHR45629">
    <property type="entry name" value="SNF2/RAD54 FAMILY MEMBER"/>
    <property type="match status" value="1"/>
</dbReference>
<reference evidence="5" key="1">
    <citation type="journal article" date="2019" name="Int. J. Syst. Evol. Microbiol.">
        <title>The Global Catalogue of Microorganisms (GCM) 10K type strain sequencing project: providing services to taxonomists for standard genome sequencing and annotation.</title>
        <authorList>
            <consortium name="The Broad Institute Genomics Platform"/>
            <consortium name="The Broad Institute Genome Sequencing Center for Infectious Disease"/>
            <person name="Wu L."/>
            <person name="Ma J."/>
        </authorList>
    </citation>
    <scope>NUCLEOTIDE SEQUENCE [LARGE SCALE GENOMIC DNA]</scope>
    <source>
        <strain evidence="5">CCUG 49339</strain>
    </source>
</reference>
<dbReference type="CDD" id="cd18012">
    <property type="entry name" value="DEXQc_arch_SWI2_SNF2"/>
    <property type="match status" value="1"/>
</dbReference>
<dbReference type="PANTHER" id="PTHR45629:SF7">
    <property type="entry name" value="DNA EXCISION REPAIR PROTEIN ERCC-6-RELATED"/>
    <property type="match status" value="1"/>
</dbReference>
<dbReference type="InterPro" id="IPR050496">
    <property type="entry name" value="SNF2_RAD54_helicase_repair"/>
</dbReference>
<dbReference type="InterPro" id="IPR049730">
    <property type="entry name" value="SNF2/RAD54-like_C"/>
</dbReference>
<dbReference type="EC" id="3.6.4.-" evidence="4"/>
<sequence length="924" mass="107281">MIEIKTMIGKTEWIPSKGMFLWVENESGRLLSVEEWKDTAFAWHKASFYGTFLKKSEWKRHEGILLSPWTALDFFASSPSNSLSRLTWEGSANQFRSIAKSLKDSLEHGDFMPDFEAWQNGKTGWKHVSLVLMDTEKEWFSLAVQELVEANEELQQMWKQIQSRYPLLKKSSIVADEEDWLQKIGWKEDQSPFRVGLQLEEPLEDGLDWELSIFLREKENPDDVIPVHNLHNMSEENASFVYREIDKWTTLVPWLKQEDKIKQSINELEAFEFLTEASSTLTGAGVEILLPSWWQALRDTQPALKAKVKNSPTSSRQSFVGMNAIIQYDWRLSTNGIDISEEDFLRMVDEKRRLINIRGRWIRLDPGFIKQVQTIMQKANKEGLRFWDVLEHELNEGKRDTALTDLDTSQLFRQIQIEINDQLSDMIRKLTEAKELPKVKIPKSFQGSLRPYQTHGVQWLAFLRSFGFGACLADDMGLGKTVQMITYFLHVKEKEKPATPALIIAPTSVLGNWQKELEKFSPSLRVYLHYGSNRKKDEDFISAIKNADIVLTSYGLAHLDLEELENVKWSTICIDEAQNIKNADTKQSRSVRSLTGHHHIALTGTPMENRLSELWAIYDFINHGYLGSLHQFHKRFVIPIERDQDTAKIRQLQKMIRPFLLRRTKKDEEVALNLPDKQEQKEYCSLSVEQASLYEQLVQDTFSQIEKLTGFQRKGLVLKMLSKLKQVCNHPSLYLKEEKPRDLVNRSNKMKKLAEIAGQIQEQGESCIIFTQYIEMGNMIRSYLEAEYKETVRFLHGGTSKVERDRIIEDFQAEKQKFLILSLKAGGTGLNLTAANHVIHYDRWWNPAVENQATDRAYRIGQTKFVHVHKLITSGTLEEKIDEMLEKKQQLNEEIIQSEGWVTELSTRDLHELFALRSNWSEES</sequence>
<dbReference type="Proteomes" id="UP001597214">
    <property type="component" value="Unassembled WGS sequence"/>
</dbReference>
<evidence type="ECO:0000256" key="1">
    <source>
        <dbReference type="ARBA" id="ARBA00022801"/>
    </source>
</evidence>
<dbReference type="GO" id="GO:0016787">
    <property type="term" value="F:hydrolase activity"/>
    <property type="evidence" value="ECO:0007669"/>
    <property type="project" value="UniProtKB-KW"/>
</dbReference>
<dbReference type="Pfam" id="PF12419">
    <property type="entry name" value="DUF3670"/>
    <property type="match status" value="1"/>
</dbReference>
<dbReference type="CDD" id="cd18793">
    <property type="entry name" value="SF2_C_SNF"/>
    <property type="match status" value="1"/>
</dbReference>
<dbReference type="InterPro" id="IPR014001">
    <property type="entry name" value="Helicase_ATP-bd"/>
</dbReference>
<keyword evidence="4" id="KW-0547">Nucleotide-binding</keyword>
<proteinExistence type="predicted"/>
<dbReference type="InterPro" id="IPR022138">
    <property type="entry name" value="DUF3670"/>
</dbReference>
<evidence type="ECO:0000313" key="4">
    <source>
        <dbReference type="EMBL" id="MFD1736959.1"/>
    </source>
</evidence>
<keyword evidence="4" id="KW-0067">ATP-binding</keyword>
<dbReference type="RefSeq" id="WP_377928150.1">
    <property type="nucleotide sequence ID" value="NZ_JBHUEM010000014.1"/>
</dbReference>
<organism evidence="4 5">
    <name type="scientific">Bacillus salitolerans</name>
    <dbReference type="NCBI Taxonomy" id="1437434"/>
    <lineage>
        <taxon>Bacteria</taxon>
        <taxon>Bacillati</taxon>
        <taxon>Bacillota</taxon>
        <taxon>Bacilli</taxon>
        <taxon>Bacillales</taxon>
        <taxon>Bacillaceae</taxon>
        <taxon>Bacillus</taxon>
    </lineage>
</organism>
<keyword evidence="5" id="KW-1185">Reference proteome</keyword>
<dbReference type="Gene3D" id="3.40.50.300">
    <property type="entry name" value="P-loop containing nucleotide triphosphate hydrolases"/>
    <property type="match status" value="1"/>
</dbReference>
<dbReference type="SMART" id="SM00490">
    <property type="entry name" value="HELICc"/>
    <property type="match status" value="1"/>
</dbReference>
<dbReference type="SMART" id="SM00487">
    <property type="entry name" value="DEXDc"/>
    <property type="match status" value="1"/>
</dbReference>
<dbReference type="EMBL" id="JBHUEM010000014">
    <property type="protein sequence ID" value="MFD1736959.1"/>
    <property type="molecule type" value="Genomic_DNA"/>
</dbReference>
<dbReference type="InterPro" id="IPR027417">
    <property type="entry name" value="P-loop_NTPase"/>
</dbReference>
<keyword evidence="4" id="KW-0347">Helicase</keyword>
<evidence type="ECO:0000259" key="3">
    <source>
        <dbReference type="PROSITE" id="PS51194"/>
    </source>
</evidence>
<feature type="domain" description="Helicase ATP-binding" evidence="2">
    <location>
        <begin position="461"/>
        <end position="624"/>
    </location>
</feature>
<gene>
    <name evidence="4" type="ORF">ACFSCX_10330</name>
</gene>
<protein>
    <submittedName>
        <fullName evidence="4">DEAD/DEAH box helicase</fullName>
        <ecNumber evidence="4">3.6.4.-</ecNumber>
    </submittedName>
</protein>
<comment type="caution">
    <text evidence="4">The sequence shown here is derived from an EMBL/GenBank/DDBJ whole genome shotgun (WGS) entry which is preliminary data.</text>
</comment>
<dbReference type="PROSITE" id="PS51194">
    <property type="entry name" value="HELICASE_CTER"/>
    <property type="match status" value="1"/>
</dbReference>
<dbReference type="InterPro" id="IPR000330">
    <property type="entry name" value="SNF2_N"/>
</dbReference>
<dbReference type="Pfam" id="PF00176">
    <property type="entry name" value="SNF2-rel_dom"/>
    <property type="match status" value="1"/>
</dbReference>
<dbReference type="Pfam" id="PF00271">
    <property type="entry name" value="Helicase_C"/>
    <property type="match status" value="1"/>
</dbReference>
<evidence type="ECO:0000313" key="5">
    <source>
        <dbReference type="Proteomes" id="UP001597214"/>
    </source>
</evidence>